<evidence type="ECO:0000313" key="2">
    <source>
        <dbReference type="EMBL" id="MXO55995.1"/>
    </source>
</evidence>
<organism evidence="2 3">
    <name type="scientific">Pontixanthobacter gangjinensis</name>
    <dbReference type="NCBI Taxonomy" id="1028742"/>
    <lineage>
        <taxon>Bacteria</taxon>
        <taxon>Pseudomonadati</taxon>
        <taxon>Pseudomonadota</taxon>
        <taxon>Alphaproteobacteria</taxon>
        <taxon>Sphingomonadales</taxon>
        <taxon>Erythrobacteraceae</taxon>
        <taxon>Pontixanthobacter</taxon>
    </lineage>
</organism>
<feature type="chain" id="PRO_5026216313" description="Lipoprotein" evidence="1">
    <location>
        <begin position="26"/>
        <end position="222"/>
    </location>
</feature>
<dbReference type="EMBL" id="WTYS01000001">
    <property type="protein sequence ID" value="MXO55995.1"/>
    <property type="molecule type" value="Genomic_DNA"/>
</dbReference>
<proteinExistence type="predicted"/>
<sequence length="222" mass="23880">MSALSLPAAILPAAALLSLSACSEAQTPAPAPASESASPQDQFWQALSTHCGNAYQGALVSNDAADADMQGADMVMHVRECSDEQISVPFHIREQGKEWDRSRTWVFTRTADGLRLKHDHRHEDGESDAVTMYGGDTADGGTATRQSFPVDAESIAMFEREGLTASVTNIWSVEVGPATAPDPEFTYQLTRTVEGGAPEPRNFRVTFDLSQPVDAPPAPWGF</sequence>
<feature type="signal peptide" evidence="1">
    <location>
        <begin position="1"/>
        <end position="25"/>
    </location>
</feature>
<accession>A0A6I4SJZ9</accession>
<protein>
    <recommendedName>
        <fullName evidence="4">Lipoprotein</fullName>
    </recommendedName>
</protein>
<dbReference type="Proteomes" id="UP000468943">
    <property type="component" value="Unassembled WGS sequence"/>
</dbReference>
<dbReference type="AlphaFoldDB" id="A0A6I4SJZ9"/>
<name>A0A6I4SJZ9_9SPHN</name>
<comment type="caution">
    <text evidence="2">The sequence shown here is derived from an EMBL/GenBank/DDBJ whole genome shotgun (WGS) entry which is preliminary data.</text>
</comment>
<evidence type="ECO:0000256" key="1">
    <source>
        <dbReference type="SAM" id="SignalP"/>
    </source>
</evidence>
<evidence type="ECO:0008006" key="4">
    <source>
        <dbReference type="Google" id="ProtNLM"/>
    </source>
</evidence>
<reference evidence="2 3" key="1">
    <citation type="submission" date="2019-12" db="EMBL/GenBank/DDBJ databases">
        <title>Genomic-based taxomic classification of the family Erythrobacteraceae.</title>
        <authorList>
            <person name="Xu L."/>
        </authorList>
    </citation>
    <scope>NUCLEOTIDE SEQUENCE [LARGE SCALE GENOMIC DNA]</scope>
    <source>
        <strain evidence="2 3">JCM 17802</strain>
    </source>
</reference>
<evidence type="ECO:0000313" key="3">
    <source>
        <dbReference type="Proteomes" id="UP000468943"/>
    </source>
</evidence>
<keyword evidence="1" id="KW-0732">Signal</keyword>
<keyword evidence="3" id="KW-1185">Reference proteome</keyword>
<gene>
    <name evidence="2" type="ORF">GRI36_03770</name>
</gene>